<dbReference type="SUPFAM" id="SSF57903">
    <property type="entry name" value="FYVE/PHD zinc finger"/>
    <property type="match status" value="1"/>
</dbReference>
<organism evidence="2 3">
    <name type="scientific">Owenia fusiformis</name>
    <name type="common">Polychaete worm</name>
    <dbReference type="NCBI Taxonomy" id="6347"/>
    <lineage>
        <taxon>Eukaryota</taxon>
        <taxon>Metazoa</taxon>
        <taxon>Spiralia</taxon>
        <taxon>Lophotrochozoa</taxon>
        <taxon>Annelida</taxon>
        <taxon>Polychaeta</taxon>
        <taxon>Sedentaria</taxon>
        <taxon>Canalipalpata</taxon>
        <taxon>Sabellida</taxon>
        <taxon>Oweniida</taxon>
        <taxon>Oweniidae</taxon>
        <taxon>Owenia</taxon>
    </lineage>
</organism>
<evidence type="ECO:0000313" key="3">
    <source>
        <dbReference type="Proteomes" id="UP000749559"/>
    </source>
</evidence>
<dbReference type="InterPro" id="IPR013083">
    <property type="entry name" value="Znf_RING/FYVE/PHD"/>
</dbReference>
<evidence type="ECO:0000256" key="1">
    <source>
        <dbReference type="SAM" id="MobiDB-lite"/>
    </source>
</evidence>
<reference evidence="2" key="1">
    <citation type="submission" date="2022-03" db="EMBL/GenBank/DDBJ databases">
        <authorList>
            <person name="Martin C."/>
        </authorList>
    </citation>
    <scope>NUCLEOTIDE SEQUENCE</scope>
</reference>
<dbReference type="EMBL" id="CAIIXF020000003">
    <property type="protein sequence ID" value="CAH1778863.1"/>
    <property type="molecule type" value="Genomic_DNA"/>
</dbReference>
<accession>A0A8J1UU70</accession>
<feature type="region of interest" description="Disordered" evidence="1">
    <location>
        <begin position="39"/>
        <end position="80"/>
    </location>
</feature>
<comment type="caution">
    <text evidence="2">The sequence shown here is derived from an EMBL/GenBank/DDBJ whole genome shotgun (WGS) entry which is preliminary data.</text>
</comment>
<evidence type="ECO:0000313" key="2">
    <source>
        <dbReference type="EMBL" id="CAH1778863.1"/>
    </source>
</evidence>
<feature type="non-terminal residue" evidence="2">
    <location>
        <position position="142"/>
    </location>
</feature>
<dbReference type="InterPro" id="IPR011011">
    <property type="entry name" value="Znf_FYVE_PHD"/>
</dbReference>
<keyword evidence="3" id="KW-1185">Reference proteome</keyword>
<feature type="compositionally biased region" description="Basic and acidic residues" evidence="1">
    <location>
        <begin position="54"/>
        <end position="80"/>
    </location>
</feature>
<dbReference type="AlphaFoldDB" id="A0A8J1UU70"/>
<proteinExistence type="predicted"/>
<gene>
    <name evidence="2" type="ORF">OFUS_LOCUS5725</name>
</gene>
<protein>
    <submittedName>
        <fullName evidence="2">Uncharacterized protein</fullName>
    </submittedName>
</protein>
<sequence>QVVQTREYSCFCKVCTTGETTAECAVNGWSGDISLKLTNQENTRPVKKAKTKRDRNARTQSREPRDDAQQGVKEKPRSVLRENDENKCVKCDFEYNDMRDPKKREQWIMCTSCKRWAHESCARYGNIDQMHFTCHKCVNKEK</sequence>
<dbReference type="OrthoDB" id="6781095at2759"/>
<dbReference type="Gene3D" id="3.30.40.10">
    <property type="entry name" value="Zinc/RING finger domain, C3HC4 (zinc finger)"/>
    <property type="match status" value="1"/>
</dbReference>
<dbReference type="Proteomes" id="UP000749559">
    <property type="component" value="Unassembled WGS sequence"/>
</dbReference>
<name>A0A8J1UU70_OWEFU</name>